<keyword evidence="1" id="KW-1133">Transmembrane helix</keyword>
<evidence type="ECO:0000313" key="2">
    <source>
        <dbReference type="EMBL" id="ADG59956.1"/>
    </source>
</evidence>
<feature type="transmembrane region" description="Helical" evidence="1">
    <location>
        <begin position="7"/>
        <end position="23"/>
    </location>
</feature>
<dbReference type="Proteomes" id="UP000008731">
    <property type="component" value="Segment"/>
</dbReference>
<dbReference type="GeneID" id="9926490"/>
<keyword evidence="1" id="KW-0812">Transmembrane</keyword>
<gene>
    <name evidence="2" type="ORF">Acj9p056</name>
</gene>
<dbReference type="RefSeq" id="YP_004010193.1">
    <property type="nucleotide sequence ID" value="NC_014663.1"/>
</dbReference>
<name>E5EPJ0_9CAUD</name>
<dbReference type="KEGG" id="vg:9926490"/>
<reference evidence="2 3" key="1">
    <citation type="journal article" date="2010" name="Virol. J.">
        <title>Genomes of the T4-related bacteriophages as windows on microbial genome evolution.</title>
        <authorList>
            <person name="Petrov V.M."/>
            <person name="Ratnayaka S."/>
            <person name="Nolan J.M."/>
            <person name="Miller E.S."/>
            <person name="Karam J.D."/>
        </authorList>
    </citation>
    <scope>NUCLEOTIDE SEQUENCE [LARGE SCALE GENOMIC DNA]</scope>
</reference>
<accession>E5EPJ0</accession>
<proteinExistence type="predicted"/>
<evidence type="ECO:0000256" key="1">
    <source>
        <dbReference type="SAM" id="Phobius"/>
    </source>
</evidence>
<keyword evidence="3" id="KW-1185">Reference proteome</keyword>
<feature type="transmembrane region" description="Helical" evidence="1">
    <location>
        <begin position="29"/>
        <end position="50"/>
    </location>
</feature>
<evidence type="ECO:0000313" key="3">
    <source>
        <dbReference type="Proteomes" id="UP000008731"/>
    </source>
</evidence>
<organism evidence="2 3">
    <name type="scientific">Acinetobacter phage Acj9</name>
    <dbReference type="NCBI Taxonomy" id="760939"/>
    <lineage>
        <taxon>Viruses</taxon>
        <taxon>Duplodnaviria</taxon>
        <taxon>Heunggongvirae</taxon>
        <taxon>Uroviricota</taxon>
        <taxon>Caudoviricetes</taxon>
        <taxon>Pantevenvirales</taxon>
        <taxon>Straboviridae</taxon>
        <taxon>Twarogvirinae</taxon>
        <taxon>Acajnonavirus</taxon>
        <taxon>Acajnonavirus acj9</taxon>
    </lineage>
</organism>
<dbReference type="EMBL" id="HM004124">
    <property type="protein sequence ID" value="ADG59956.1"/>
    <property type="molecule type" value="Genomic_DNA"/>
</dbReference>
<keyword evidence="1" id="KW-0472">Membrane</keyword>
<protein>
    <submittedName>
        <fullName evidence="2">Uncharacterized protein</fullName>
    </submittedName>
</protein>
<sequence>MNYIGPLIGTMIAIFMCILFADLSSRDNFWDYTISISVFAVIGTLFEYVLRIDT</sequence>